<accession>A0ACC2RZ56</accession>
<gene>
    <name evidence="1" type="ORF">DSO57_1005142</name>
</gene>
<proteinExistence type="predicted"/>
<dbReference type="Proteomes" id="UP001165960">
    <property type="component" value="Unassembled WGS sequence"/>
</dbReference>
<organism evidence="1 2">
    <name type="scientific">Entomophthora muscae</name>
    <dbReference type="NCBI Taxonomy" id="34485"/>
    <lineage>
        <taxon>Eukaryota</taxon>
        <taxon>Fungi</taxon>
        <taxon>Fungi incertae sedis</taxon>
        <taxon>Zoopagomycota</taxon>
        <taxon>Entomophthoromycotina</taxon>
        <taxon>Entomophthoromycetes</taxon>
        <taxon>Entomophthorales</taxon>
        <taxon>Entomophthoraceae</taxon>
        <taxon>Entomophthora</taxon>
    </lineage>
</organism>
<evidence type="ECO:0000313" key="2">
    <source>
        <dbReference type="Proteomes" id="UP001165960"/>
    </source>
</evidence>
<evidence type="ECO:0000313" key="1">
    <source>
        <dbReference type="EMBL" id="KAJ9055322.1"/>
    </source>
</evidence>
<sequence>MSSTPPNVGEKAGVANPTKPKIFIIFYTTYLHVYKLALAIQKGIEAEGRCEVHIFQLAETLSVEALKKIRAPPKPDVPIITPQLLTEADGVLFGFPTRYGTLPAQLKEFLDACGRLWADGSLNGKMAGAFVSTATQHGGQETSIFTLVSSLVHFGMLYVPLGYASPHLKEEDVVCGGSPWGATVSAGKDGTRQPSEQELETAEIQGREFSRTVERYSLSVVPTVAKEAEKQAILVGSGINAEEAIEASLTSAGVENPPEIPHYDVIDHGDQFMLLSNDNQNLSLENDEVEPSRESFDVNTKEGSPYFKGLGTLASFSFEANHFDLGKDSLSLPPASLAFTPEKEEEAAATEEIQGSPSTMKVDESVSYDTTLPSQDPIPTDDLAKEILSKIATTKAAVDATSPVDSGEKYEEIISPVTAYEEAEREVTPVTAHEEVGEVTENVTPVTAPEEAAEETEMVVSQTIVPTAEVAIENGIPKVDDLAADLEKSTSQVTVTAETAPQTTNDITEETPASDEADALKPIVAGSAAIEEVISPDVEARGLMASQAFNDATPIESPIEPRAEAEVKPQVSPQERAVQKMPSLLDITIPSTATEASGLSKKASQPIMPNEEASDAKALASNPLKTTPAQSTAHTRKHSFAKASATNLRKFFKSFSVRSKHNDMA</sequence>
<reference evidence="1" key="1">
    <citation type="submission" date="2022-04" db="EMBL/GenBank/DDBJ databases">
        <title>Genome of the entomopathogenic fungus Entomophthora muscae.</title>
        <authorList>
            <person name="Elya C."/>
            <person name="Lovett B.R."/>
            <person name="Lee E."/>
            <person name="Macias A.M."/>
            <person name="Hajek A.E."/>
            <person name="De Bivort B.L."/>
            <person name="Kasson M.T."/>
            <person name="De Fine Licht H.H."/>
            <person name="Stajich J.E."/>
        </authorList>
    </citation>
    <scope>NUCLEOTIDE SEQUENCE</scope>
    <source>
        <strain evidence="1">Berkeley</strain>
    </source>
</reference>
<name>A0ACC2RZ56_9FUNG</name>
<keyword evidence="2" id="KW-1185">Reference proteome</keyword>
<comment type="caution">
    <text evidence="1">The sequence shown here is derived from an EMBL/GenBank/DDBJ whole genome shotgun (WGS) entry which is preliminary data.</text>
</comment>
<protein>
    <submittedName>
        <fullName evidence="1">Uncharacterized protein</fullName>
    </submittedName>
</protein>
<dbReference type="EMBL" id="QTSX02006403">
    <property type="protein sequence ID" value="KAJ9055322.1"/>
    <property type="molecule type" value="Genomic_DNA"/>
</dbReference>